<dbReference type="AlphaFoldDB" id="A0A0R3SEW1"/>
<dbReference type="EMBL" id="UYSG01000988">
    <property type="protein sequence ID" value="VDL30773.1"/>
    <property type="molecule type" value="Genomic_DNA"/>
</dbReference>
<evidence type="ECO:0000313" key="5">
    <source>
        <dbReference type="EMBL" id="VDL30773.1"/>
    </source>
</evidence>
<sequence>MAIKQCYLDIIGNAKPDIFQKEAFISLSVVVVITKIVLASWDPLSWSQTQRLVSVVQSFATLWPTVSADSKATQRLFEAVLQRMEATIQADIFIPLYSKQLMSDPQIPARQFFDRQMNVAMKLLSNLLKWHDLLAPAALKHLVFTCLVNRYILIGLASIMTNASDDISSSLAVWESVANRLKAIAINLPHQWLIDPEDIQLTQLRRFTSQLIDRLKPYEGSVASVETKEQAKLTPVLKKLRQIYDRLLAKLSST</sequence>
<comment type="subcellular location">
    <subcellularLocation>
        <location evidence="1">Nucleus</location>
    </subcellularLocation>
</comment>
<proteinExistence type="inferred from homology"/>
<dbReference type="Pfam" id="PF07842">
    <property type="entry name" value="GCFC"/>
    <property type="match status" value="1"/>
</dbReference>
<dbReference type="GO" id="GO:0000398">
    <property type="term" value="P:mRNA splicing, via spliceosome"/>
    <property type="evidence" value="ECO:0007669"/>
    <property type="project" value="InterPro"/>
</dbReference>
<reference evidence="7" key="1">
    <citation type="submission" date="2017-02" db="UniProtKB">
        <authorList>
            <consortium name="WormBaseParasite"/>
        </authorList>
    </citation>
    <scope>IDENTIFICATION</scope>
</reference>
<dbReference type="PANTHER" id="PTHR12214:SF0">
    <property type="entry name" value="LD29489P"/>
    <property type="match status" value="1"/>
</dbReference>
<evidence type="ECO:0000256" key="2">
    <source>
        <dbReference type="ARBA" id="ARBA00010801"/>
    </source>
</evidence>
<feature type="domain" description="GCF C-terminal" evidence="4">
    <location>
        <begin position="30"/>
        <end position="149"/>
    </location>
</feature>
<organism evidence="7">
    <name type="scientific">Hymenolepis diminuta</name>
    <name type="common">Rat tapeworm</name>
    <dbReference type="NCBI Taxonomy" id="6216"/>
    <lineage>
        <taxon>Eukaryota</taxon>
        <taxon>Metazoa</taxon>
        <taxon>Spiralia</taxon>
        <taxon>Lophotrochozoa</taxon>
        <taxon>Platyhelminthes</taxon>
        <taxon>Cestoda</taxon>
        <taxon>Eucestoda</taxon>
        <taxon>Cyclophyllidea</taxon>
        <taxon>Hymenolepididae</taxon>
        <taxon>Hymenolepis</taxon>
    </lineage>
</organism>
<dbReference type="STRING" id="6216.A0A0R3SEW1"/>
<comment type="similarity">
    <text evidence="2">Belongs to the GCF family.</text>
</comment>
<reference evidence="5 6" key="2">
    <citation type="submission" date="2018-11" db="EMBL/GenBank/DDBJ databases">
        <authorList>
            <consortium name="Pathogen Informatics"/>
        </authorList>
    </citation>
    <scope>NUCLEOTIDE SEQUENCE [LARGE SCALE GENOMIC DNA]</scope>
</reference>
<evidence type="ECO:0000256" key="1">
    <source>
        <dbReference type="ARBA" id="ARBA00004123"/>
    </source>
</evidence>
<dbReference type="InterPro" id="IPR022783">
    <property type="entry name" value="GCFC_dom"/>
</dbReference>
<accession>A0A0R3SEW1</accession>
<dbReference type="PANTHER" id="PTHR12214">
    <property type="entry name" value="GC-RICH SEQUENCE DNA-BINDING FACTOR"/>
    <property type="match status" value="1"/>
</dbReference>
<evidence type="ECO:0000256" key="3">
    <source>
        <dbReference type="ARBA" id="ARBA00023242"/>
    </source>
</evidence>
<dbReference type="Proteomes" id="UP000274504">
    <property type="component" value="Unassembled WGS sequence"/>
</dbReference>
<protein>
    <submittedName>
        <fullName evidence="7">GCFC domain-containing protein</fullName>
    </submittedName>
</protein>
<dbReference type="WBParaSite" id="HDID_0000333601-mRNA-1">
    <property type="protein sequence ID" value="HDID_0000333601-mRNA-1"/>
    <property type="gene ID" value="HDID_0000333601"/>
</dbReference>
<gene>
    <name evidence="5" type="ORF">HDID_LOCUS3334</name>
</gene>
<evidence type="ECO:0000313" key="6">
    <source>
        <dbReference type="Proteomes" id="UP000274504"/>
    </source>
</evidence>
<dbReference type="OrthoDB" id="429427at2759"/>
<dbReference type="GO" id="GO:0003677">
    <property type="term" value="F:DNA binding"/>
    <property type="evidence" value="ECO:0007669"/>
    <property type="project" value="InterPro"/>
</dbReference>
<dbReference type="InterPro" id="IPR012890">
    <property type="entry name" value="GCFC2-like"/>
</dbReference>
<name>A0A0R3SEW1_HYMDI</name>
<evidence type="ECO:0000313" key="7">
    <source>
        <dbReference type="WBParaSite" id="HDID_0000333601-mRNA-1"/>
    </source>
</evidence>
<evidence type="ECO:0000259" key="4">
    <source>
        <dbReference type="Pfam" id="PF07842"/>
    </source>
</evidence>
<dbReference type="GO" id="GO:0005634">
    <property type="term" value="C:nucleus"/>
    <property type="evidence" value="ECO:0007669"/>
    <property type="project" value="UniProtKB-SubCell"/>
</dbReference>
<keyword evidence="3" id="KW-0539">Nucleus</keyword>